<comment type="caution">
    <text evidence="2">The sequence shown here is derived from an EMBL/GenBank/DDBJ whole genome shotgun (WGS) entry which is preliminary data.</text>
</comment>
<evidence type="ECO:0000259" key="1">
    <source>
        <dbReference type="Pfam" id="PF12986"/>
    </source>
</evidence>
<organism evidence="2 3">
    <name type="scientific">Compostibacillus humi</name>
    <dbReference type="NCBI Taxonomy" id="1245525"/>
    <lineage>
        <taxon>Bacteria</taxon>
        <taxon>Bacillati</taxon>
        <taxon>Bacillota</taxon>
        <taxon>Bacilli</taxon>
        <taxon>Bacillales</taxon>
        <taxon>Bacillaceae</taxon>
        <taxon>Compostibacillus</taxon>
    </lineage>
</organism>
<evidence type="ECO:0000313" key="3">
    <source>
        <dbReference type="Proteomes" id="UP000602050"/>
    </source>
</evidence>
<dbReference type="RefSeq" id="WP_188392915.1">
    <property type="nucleotide sequence ID" value="NZ_BMEV01000060.1"/>
</dbReference>
<dbReference type="Proteomes" id="UP000602050">
    <property type="component" value="Unassembled WGS sequence"/>
</dbReference>
<name>A0A8J2XIW7_9BACI</name>
<proteinExistence type="predicted"/>
<feature type="domain" description="DUF3870" evidence="1">
    <location>
        <begin position="8"/>
        <end position="100"/>
    </location>
</feature>
<accession>A0A8J2XIW7</accession>
<evidence type="ECO:0000313" key="2">
    <source>
        <dbReference type="EMBL" id="GFZ85164.1"/>
    </source>
</evidence>
<dbReference type="EMBL" id="BMEV01000060">
    <property type="protein sequence ID" value="GFZ85164.1"/>
    <property type="molecule type" value="Genomic_DNA"/>
</dbReference>
<keyword evidence="3" id="KW-1185">Reference proteome</keyword>
<reference evidence="2" key="2">
    <citation type="submission" date="2020-09" db="EMBL/GenBank/DDBJ databases">
        <authorList>
            <person name="Sun Q."/>
            <person name="Zhou Y."/>
        </authorList>
    </citation>
    <scope>NUCLEOTIDE SEQUENCE</scope>
    <source>
        <strain evidence="2">CGMCC 1.12360</strain>
    </source>
</reference>
<sequence length="116" mass="12865">MFKDSTVYVVGDAKASTNNPITKQYSSLFVGLVVDLETDSIVDFGCSATINVTNRFLQSLFIGENMLDEPAIIDKMESRYFGSSQKGIIVAYKDALKKYRQIKENTALPDKAKPSI</sequence>
<reference evidence="2" key="1">
    <citation type="journal article" date="2014" name="Int. J. Syst. Evol. Microbiol.">
        <title>Complete genome sequence of Corynebacterium casei LMG S-19264T (=DSM 44701T), isolated from a smear-ripened cheese.</title>
        <authorList>
            <consortium name="US DOE Joint Genome Institute (JGI-PGF)"/>
            <person name="Walter F."/>
            <person name="Albersmeier A."/>
            <person name="Kalinowski J."/>
            <person name="Ruckert C."/>
        </authorList>
    </citation>
    <scope>NUCLEOTIDE SEQUENCE</scope>
    <source>
        <strain evidence="2">CGMCC 1.12360</strain>
    </source>
</reference>
<gene>
    <name evidence="2" type="ORF">GCM10010978_26680</name>
</gene>
<dbReference type="AlphaFoldDB" id="A0A8J2XIW7"/>
<dbReference type="InterPro" id="IPR024617">
    <property type="entry name" value="DUF3870"/>
</dbReference>
<dbReference type="Pfam" id="PF12986">
    <property type="entry name" value="DUF3870"/>
    <property type="match status" value="1"/>
</dbReference>
<protein>
    <recommendedName>
        <fullName evidence="1">DUF3870 domain-containing protein</fullName>
    </recommendedName>
</protein>